<gene>
    <name evidence="1" type="ORF">ACFY35_05905</name>
</gene>
<evidence type="ECO:0000313" key="1">
    <source>
        <dbReference type="EMBL" id="MFF5288949.1"/>
    </source>
</evidence>
<dbReference type="EMBL" id="JBIAZU010000001">
    <property type="protein sequence ID" value="MFF5288949.1"/>
    <property type="molecule type" value="Genomic_DNA"/>
</dbReference>
<sequence length="76" mass="8496">MDAHDGLPPRVWTFAETDYLFGAGVLRMVIEGVDWTRPRTHDGETWYDVHGVEISNDGRVVGPRQTTVKASRLKAG</sequence>
<reference evidence="1 2" key="1">
    <citation type="submission" date="2024-10" db="EMBL/GenBank/DDBJ databases">
        <title>The Natural Products Discovery Center: Release of the First 8490 Sequenced Strains for Exploring Actinobacteria Biosynthetic Diversity.</title>
        <authorList>
            <person name="Kalkreuter E."/>
            <person name="Kautsar S.A."/>
            <person name="Yang D."/>
            <person name="Bader C.D."/>
            <person name="Teijaro C.N."/>
            <person name="Fluegel L."/>
            <person name="Davis C.M."/>
            <person name="Simpson J.R."/>
            <person name="Lauterbach L."/>
            <person name="Steele A.D."/>
            <person name="Gui C."/>
            <person name="Meng S."/>
            <person name="Li G."/>
            <person name="Viehrig K."/>
            <person name="Ye F."/>
            <person name="Su P."/>
            <person name="Kiefer A.F."/>
            <person name="Nichols A."/>
            <person name="Cepeda A.J."/>
            <person name="Yan W."/>
            <person name="Fan B."/>
            <person name="Jiang Y."/>
            <person name="Adhikari A."/>
            <person name="Zheng C.-J."/>
            <person name="Schuster L."/>
            <person name="Cowan T.M."/>
            <person name="Smanski M.J."/>
            <person name="Chevrette M.G."/>
            <person name="De Carvalho L.P.S."/>
            <person name="Shen B."/>
        </authorList>
    </citation>
    <scope>NUCLEOTIDE SEQUENCE [LARGE SCALE GENOMIC DNA]</scope>
    <source>
        <strain evidence="1 2">NPDC000087</strain>
    </source>
</reference>
<evidence type="ECO:0008006" key="3">
    <source>
        <dbReference type="Google" id="ProtNLM"/>
    </source>
</evidence>
<organism evidence="1 2">
    <name type="scientific">Paractinoplanes globisporus</name>
    <dbReference type="NCBI Taxonomy" id="113565"/>
    <lineage>
        <taxon>Bacteria</taxon>
        <taxon>Bacillati</taxon>
        <taxon>Actinomycetota</taxon>
        <taxon>Actinomycetes</taxon>
        <taxon>Micromonosporales</taxon>
        <taxon>Micromonosporaceae</taxon>
        <taxon>Paractinoplanes</taxon>
    </lineage>
</organism>
<evidence type="ECO:0000313" key="2">
    <source>
        <dbReference type="Proteomes" id="UP001602245"/>
    </source>
</evidence>
<name>A0ABW6W6L8_9ACTN</name>
<proteinExistence type="predicted"/>
<dbReference type="Proteomes" id="UP001602245">
    <property type="component" value="Unassembled WGS sequence"/>
</dbReference>
<dbReference type="RefSeq" id="WP_020509296.1">
    <property type="nucleotide sequence ID" value="NZ_JBIAZU010000001.1"/>
</dbReference>
<protein>
    <recommendedName>
        <fullName evidence="3">Transposase</fullName>
    </recommendedName>
</protein>
<comment type="caution">
    <text evidence="1">The sequence shown here is derived from an EMBL/GenBank/DDBJ whole genome shotgun (WGS) entry which is preliminary data.</text>
</comment>
<keyword evidence="2" id="KW-1185">Reference proteome</keyword>
<accession>A0ABW6W6L8</accession>